<evidence type="ECO:0000256" key="2">
    <source>
        <dbReference type="ARBA" id="ARBA00022475"/>
    </source>
</evidence>
<feature type="transmembrane region" description="Helical" evidence="7">
    <location>
        <begin position="212"/>
        <end position="235"/>
    </location>
</feature>
<evidence type="ECO:0000256" key="6">
    <source>
        <dbReference type="SAM" id="MobiDB-lite"/>
    </source>
</evidence>
<feature type="transmembrane region" description="Helical" evidence="7">
    <location>
        <begin position="12"/>
        <end position="32"/>
    </location>
</feature>
<sequence>MRTKPQHADVFSPPVLCLAVSAFVMGTAEFVITGLLPDVAAGLGTSLSATGMLISAYALAIVVGGPVFVAIGTRLPRRRLLMSAATVFVIGNVCAALAPSFPALVASRVLSALGQGAFLPIATVVAAELVAPRHRSRAIALVFAGGTAANVAGTPLGTLLGQQLGWRVTFWAVAGLAAAALVLSRATLPVSPPPATPPTLRTELGAFGRAQVWFTLTIGMAAFGGLFAMLTYVTPLLTSVSGFTESAVAPLLALFGLGLLVGNALGGWVGEHAPLRALGVALAVLAAGLTTLAAGASHPLLAASALALVGAAAFAVVAPFLTRLVDQAVEAPLLAAAAGGSAVNLGAAVGSHLGGMSLPHLGFVGPPTVGAVIASAGLVVVVGAVVHSHWKERENSGSVALPAVTENQPPREGRGGTEGENRLGRTTVRPGQAADRG</sequence>
<feature type="transmembrane region" description="Helical" evidence="7">
    <location>
        <begin position="367"/>
        <end position="386"/>
    </location>
</feature>
<dbReference type="InterPro" id="IPR050189">
    <property type="entry name" value="MFS_Efflux_Transporters"/>
</dbReference>
<feature type="domain" description="Major facilitator superfamily (MFS) profile" evidence="8">
    <location>
        <begin position="14"/>
        <end position="394"/>
    </location>
</feature>
<organism evidence="9 10">
    <name type="scientific">Actinomadura rugatobispora</name>
    <dbReference type="NCBI Taxonomy" id="1994"/>
    <lineage>
        <taxon>Bacteria</taxon>
        <taxon>Bacillati</taxon>
        <taxon>Actinomycetota</taxon>
        <taxon>Actinomycetes</taxon>
        <taxon>Streptosporangiales</taxon>
        <taxon>Thermomonosporaceae</taxon>
        <taxon>Actinomadura</taxon>
    </lineage>
</organism>
<dbReference type="Proteomes" id="UP001596074">
    <property type="component" value="Unassembled WGS sequence"/>
</dbReference>
<evidence type="ECO:0000256" key="1">
    <source>
        <dbReference type="ARBA" id="ARBA00004651"/>
    </source>
</evidence>
<keyword evidence="5 7" id="KW-0472">Membrane</keyword>
<accession>A0ABW1AIK3</accession>
<dbReference type="InterPro" id="IPR036259">
    <property type="entry name" value="MFS_trans_sf"/>
</dbReference>
<comment type="caution">
    <text evidence="9">The sequence shown here is derived from an EMBL/GenBank/DDBJ whole genome shotgun (WGS) entry which is preliminary data.</text>
</comment>
<evidence type="ECO:0000256" key="5">
    <source>
        <dbReference type="ARBA" id="ARBA00023136"/>
    </source>
</evidence>
<feature type="transmembrane region" description="Helical" evidence="7">
    <location>
        <begin position="300"/>
        <end position="321"/>
    </location>
</feature>
<feature type="transmembrane region" description="Helical" evidence="7">
    <location>
        <begin position="52"/>
        <end position="73"/>
    </location>
</feature>
<feature type="region of interest" description="Disordered" evidence="6">
    <location>
        <begin position="396"/>
        <end position="437"/>
    </location>
</feature>
<dbReference type="PANTHER" id="PTHR43124">
    <property type="entry name" value="PURINE EFFLUX PUMP PBUE"/>
    <property type="match status" value="1"/>
</dbReference>
<feature type="compositionally biased region" description="Basic and acidic residues" evidence="6">
    <location>
        <begin position="409"/>
        <end position="423"/>
    </location>
</feature>
<name>A0ABW1AIK3_9ACTN</name>
<keyword evidence="10" id="KW-1185">Reference proteome</keyword>
<dbReference type="SUPFAM" id="SSF103473">
    <property type="entry name" value="MFS general substrate transporter"/>
    <property type="match status" value="1"/>
</dbReference>
<dbReference type="PANTHER" id="PTHR43124:SF3">
    <property type="entry name" value="CHLORAMPHENICOL EFFLUX PUMP RV0191"/>
    <property type="match status" value="1"/>
</dbReference>
<protein>
    <submittedName>
        <fullName evidence="9">MFS transporter</fullName>
    </submittedName>
</protein>
<keyword evidence="3 7" id="KW-0812">Transmembrane</keyword>
<feature type="transmembrane region" description="Helical" evidence="7">
    <location>
        <begin position="80"/>
        <end position="98"/>
    </location>
</feature>
<evidence type="ECO:0000259" key="8">
    <source>
        <dbReference type="PROSITE" id="PS50850"/>
    </source>
</evidence>
<dbReference type="EMBL" id="JBHSON010000152">
    <property type="protein sequence ID" value="MFC5754401.1"/>
    <property type="molecule type" value="Genomic_DNA"/>
</dbReference>
<evidence type="ECO:0000256" key="4">
    <source>
        <dbReference type="ARBA" id="ARBA00022989"/>
    </source>
</evidence>
<comment type="subcellular location">
    <subcellularLocation>
        <location evidence="1">Cell membrane</location>
        <topology evidence="1">Multi-pass membrane protein</topology>
    </subcellularLocation>
</comment>
<evidence type="ECO:0000313" key="9">
    <source>
        <dbReference type="EMBL" id="MFC5754401.1"/>
    </source>
</evidence>
<feature type="transmembrane region" description="Helical" evidence="7">
    <location>
        <begin position="333"/>
        <end position="355"/>
    </location>
</feature>
<feature type="transmembrane region" description="Helical" evidence="7">
    <location>
        <begin position="275"/>
        <end position="294"/>
    </location>
</feature>
<evidence type="ECO:0000313" key="10">
    <source>
        <dbReference type="Proteomes" id="UP001596074"/>
    </source>
</evidence>
<feature type="transmembrane region" description="Helical" evidence="7">
    <location>
        <begin position="110"/>
        <end position="131"/>
    </location>
</feature>
<dbReference type="CDD" id="cd17324">
    <property type="entry name" value="MFS_NepI_like"/>
    <property type="match status" value="1"/>
</dbReference>
<dbReference type="RefSeq" id="WP_378292458.1">
    <property type="nucleotide sequence ID" value="NZ_JBHSON010000152.1"/>
</dbReference>
<proteinExistence type="predicted"/>
<gene>
    <name evidence="9" type="ORF">ACFPZN_53065</name>
</gene>
<evidence type="ECO:0000256" key="3">
    <source>
        <dbReference type="ARBA" id="ARBA00022692"/>
    </source>
</evidence>
<dbReference type="Gene3D" id="1.20.1250.20">
    <property type="entry name" value="MFS general substrate transporter like domains"/>
    <property type="match status" value="1"/>
</dbReference>
<evidence type="ECO:0000256" key="7">
    <source>
        <dbReference type="SAM" id="Phobius"/>
    </source>
</evidence>
<feature type="transmembrane region" description="Helical" evidence="7">
    <location>
        <begin position="168"/>
        <end position="191"/>
    </location>
</feature>
<dbReference type="InterPro" id="IPR020846">
    <property type="entry name" value="MFS_dom"/>
</dbReference>
<dbReference type="PROSITE" id="PS50850">
    <property type="entry name" value="MFS"/>
    <property type="match status" value="1"/>
</dbReference>
<dbReference type="InterPro" id="IPR011701">
    <property type="entry name" value="MFS"/>
</dbReference>
<feature type="transmembrane region" description="Helical" evidence="7">
    <location>
        <begin position="138"/>
        <end position="156"/>
    </location>
</feature>
<feature type="transmembrane region" description="Helical" evidence="7">
    <location>
        <begin position="247"/>
        <end position="268"/>
    </location>
</feature>
<reference evidence="10" key="1">
    <citation type="journal article" date="2019" name="Int. J. Syst. Evol. Microbiol.">
        <title>The Global Catalogue of Microorganisms (GCM) 10K type strain sequencing project: providing services to taxonomists for standard genome sequencing and annotation.</title>
        <authorList>
            <consortium name="The Broad Institute Genomics Platform"/>
            <consortium name="The Broad Institute Genome Sequencing Center for Infectious Disease"/>
            <person name="Wu L."/>
            <person name="Ma J."/>
        </authorList>
    </citation>
    <scope>NUCLEOTIDE SEQUENCE [LARGE SCALE GENOMIC DNA]</scope>
    <source>
        <strain evidence="10">KCTC 42087</strain>
    </source>
</reference>
<dbReference type="Pfam" id="PF07690">
    <property type="entry name" value="MFS_1"/>
    <property type="match status" value="1"/>
</dbReference>
<keyword evidence="2" id="KW-1003">Cell membrane</keyword>
<keyword evidence="4 7" id="KW-1133">Transmembrane helix</keyword>